<accession>A0ABQ9Z280</accession>
<keyword evidence="2" id="KW-1185">Reference proteome</keyword>
<sequence>MENGKLEKKVGVGESLPLTKGAFPRQPFVELLRSTSVLLSTAARGFYQETVQPLFLRQAKFQVELEKLNLLNRGLDHGITF</sequence>
<evidence type="ECO:0000313" key="2">
    <source>
        <dbReference type="Proteomes" id="UP001234178"/>
    </source>
</evidence>
<evidence type="ECO:0000313" key="1">
    <source>
        <dbReference type="EMBL" id="KAK4007007.1"/>
    </source>
</evidence>
<reference evidence="1 2" key="1">
    <citation type="journal article" date="2023" name="Nucleic Acids Res.">
        <title>The hologenome of Daphnia magna reveals possible DNA methylation and microbiome-mediated evolution of the host genome.</title>
        <authorList>
            <person name="Chaturvedi A."/>
            <person name="Li X."/>
            <person name="Dhandapani V."/>
            <person name="Marshall H."/>
            <person name="Kissane S."/>
            <person name="Cuenca-Cambronero M."/>
            <person name="Asole G."/>
            <person name="Calvet F."/>
            <person name="Ruiz-Romero M."/>
            <person name="Marangio P."/>
            <person name="Guigo R."/>
            <person name="Rago D."/>
            <person name="Mirbahai L."/>
            <person name="Eastwood N."/>
            <person name="Colbourne J.K."/>
            <person name="Zhou J."/>
            <person name="Mallon E."/>
            <person name="Orsini L."/>
        </authorList>
    </citation>
    <scope>NUCLEOTIDE SEQUENCE [LARGE SCALE GENOMIC DNA]</scope>
    <source>
        <strain evidence="1">LRV0_1</strain>
    </source>
</reference>
<name>A0ABQ9Z280_9CRUS</name>
<gene>
    <name evidence="1" type="ORF">OUZ56_012163</name>
</gene>
<protein>
    <submittedName>
        <fullName evidence="1">Uncharacterized protein</fullName>
    </submittedName>
</protein>
<organism evidence="1 2">
    <name type="scientific">Daphnia magna</name>
    <dbReference type="NCBI Taxonomy" id="35525"/>
    <lineage>
        <taxon>Eukaryota</taxon>
        <taxon>Metazoa</taxon>
        <taxon>Ecdysozoa</taxon>
        <taxon>Arthropoda</taxon>
        <taxon>Crustacea</taxon>
        <taxon>Branchiopoda</taxon>
        <taxon>Diplostraca</taxon>
        <taxon>Cladocera</taxon>
        <taxon>Anomopoda</taxon>
        <taxon>Daphniidae</taxon>
        <taxon>Daphnia</taxon>
    </lineage>
</organism>
<proteinExistence type="predicted"/>
<dbReference type="Proteomes" id="UP001234178">
    <property type="component" value="Unassembled WGS sequence"/>
</dbReference>
<dbReference type="EMBL" id="JAOYFB010000002">
    <property type="protein sequence ID" value="KAK4007007.1"/>
    <property type="molecule type" value="Genomic_DNA"/>
</dbReference>
<comment type="caution">
    <text evidence="1">The sequence shown here is derived from an EMBL/GenBank/DDBJ whole genome shotgun (WGS) entry which is preliminary data.</text>
</comment>